<protein>
    <submittedName>
        <fullName evidence="2">Uncharacterized protein</fullName>
    </submittedName>
</protein>
<gene>
    <name evidence="2" type="ORF">I4J89_28320</name>
</gene>
<evidence type="ECO:0000256" key="1">
    <source>
        <dbReference type="SAM" id="MobiDB-lite"/>
    </source>
</evidence>
<dbReference type="EMBL" id="JADQTO010000014">
    <property type="protein sequence ID" value="MBG0565367.1"/>
    <property type="molecule type" value="Genomic_DNA"/>
</dbReference>
<dbReference type="RefSeq" id="WP_196417124.1">
    <property type="nucleotide sequence ID" value="NZ_JADQTO010000014.1"/>
</dbReference>
<comment type="caution">
    <text evidence="2">The sequence shown here is derived from an EMBL/GenBank/DDBJ whole genome shotgun (WGS) entry which is preliminary data.</text>
</comment>
<reference evidence="2" key="1">
    <citation type="submission" date="2020-11" db="EMBL/GenBank/DDBJ databases">
        <title>Isolation and identification of active actinomycetes.</title>
        <authorList>
            <person name="Sun X."/>
        </authorList>
    </citation>
    <scope>NUCLEOTIDE SEQUENCE</scope>
    <source>
        <strain evidence="2">NEAU-A11</strain>
    </source>
</reference>
<dbReference type="Proteomes" id="UP000598146">
    <property type="component" value="Unassembled WGS sequence"/>
</dbReference>
<dbReference type="AlphaFoldDB" id="A0A931CCB8"/>
<evidence type="ECO:0000313" key="3">
    <source>
        <dbReference type="Proteomes" id="UP000598146"/>
    </source>
</evidence>
<organism evidence="2 3">
    <name type="scientific">Actinoplanes aureus</name>
    <dbReference type="NCBI Taxonomy" id="2792083"/>
    <lineage>
        <taxon>Bacteria</taxon>
        <taxon>Bacillati</taxon>
        <taxon>Actinomycetota</taxon>
        <taxon>Actinomycetes</taxon>
        <taxon>Micromonosporales</taxon>
        <taxon>Micromonosporaceae</taxon>
        <taxon>Actinoplanes</taxon>
    </lineage>
</organism>
<feature type="region of interest" description="Disordered" evidence="1">
    <location>
        <begin position="335"/>
        <end position="357"/>
    </location>
</feature>
<sequence length="707" mass="77077">MRSLDTSPAVLAITRSGDQLQWRFRADGEPPIEQTSDADLERLGLTIDIDSVLWFDRSVTDAVVRAWARRVPLGVALALARWAGSSDGAALLCVEAGMPELAELPWELLVTALELDNVAVARVHTPPVEHPFARRGDYEIILAAWSSPDGATDAHLRHELSLLHSMLHRPGIGTVPIVDQPFKQIPDRLRQHLPAAVHLSLPRTRHWRRESLRVAVRDGDRTRWISSEKLGGALAAGAGSVRFILLNGAATGGAMAADVCGRTGAVIAGWYGPVSGPAAADLAAHVYAQLVAGHPIVEAVASFQRIVLESGPVLSLPTLWLPHPDARTLTLRNSWPPDVGRATRRSESAPRPPAEPSPAAVTLRLVVPPIMNAAFAVNGRNVVEALAVRSSTDVPDVSIEALVETGDGSSVVRHHTNLRAGINRMDVTGWRFPQLDELVRRGRGRCWINVTVLVAQGGQRLSHTTRPVRWLAPNEWVDTEEAWPYIPAYVRPFDPGVISVMREAQKTLATLSTNVKSFKGYGRSSDVADVELQIKAVYTRLRNRRINYASPPGGSLRPPGLLSASGQWIRSPREILEQKVGTCLDLVLLLAGCAERIGVHPLLILLRGHVLFGWWSKADDAARFWSERKTDATQAAGGRWLIRDLDALSEQVRASSIKVLEATGLTDRGVDYELAVQWGGERLASTTAELFDVAVDVVRSRAFVHTP</sequence>
<proteinExistence type="predicted"/>
<keyword evidence="3" id="KW-1185">Reference proteome</keyword>
<name>A0A931CCB8_9ACTN</name>
<accession>A0A931CCB8</accession>
<evidence type="ECO:0000313" key="2">
    <source>
        <dbReference type="EMBL" id="MBG0565367.1"/>
    </source>
</evidence>